<evidence type="ECO:0000256" key="15">
    <source>
        <dbReference type="ARBA" id="ARBA00023134"/>
    </source>
</evidence>
<keyword evidence="20" id="KW-1185">Reference proteome</keyword>
<dbReference type="CDD" id="cd00882">
    <property type="entry name" value="Ras_like_GTPase"/>
    <property type="match status" value="1"/>
</dbReference>
<gene>
    <name evidence="21" type="primary">LOC111130154</name>
</gene>
<evidence type="ECO:0000256" key="12">
    <source>
        <dbReference type="ARBA" id="ARBA00022842"/>
    </source>
</evidence>
<dbReference type="RefSeq" id="XP_022332603.1">
    <property type="nucleotide sequence ID" value="XM_022476895.1"/>
</dbReference>
<evidence type="ECO:0000259" key="19">
    <source>
        <dbReference type="Pfam" id="PF04548"/>
    </source>
</evidence>
<name>A0A8B8DYD3_CRAVI</name>
<dbReference type="PANTHER" id="PTHR10903:SF135">
    <property type="entry name" value="TRANSLOCASE OF CHLOROPLAST 120, CHLOROPLASTIC-RELATED"/>
    <property type="match status" value="1"/>
</dbReference>
<keyword evidence="8" id="KW-0479">Metal-binding</keyword>
<keyword evidence="9" id="KW-0547">Nucleotide-binding</keyword>
<dbReference type="GO" id="GO:0046872">
    <property type="term" value="F:metal ion binding"/>
    <property type="evidence" value="ECO:0007669"/>
    <property type="project" value="UniProtKB-KW"/>
</dbReference>
<keyword evidence="10" id="KW-0378">Hydrolase</keyword>
<evidence type="ECO:0000256" key="2">
    <source>
        <dbReference type="ARBA" id="ARBA00004167"/>
    </source>
</evidence>
<evidence type="ECO:0000256" key="10">
    <source>
        <dbReference type="ARBA" id="ARBA00022801"/>
    </source>
</evidence>
<keyword evidence="6" id="KW-0934">Plastid</keyword>
<evidence type="ECO:0000313" key="20">
    <source>
        <dbReference type="Proteomes" id="UP000694844"/>
    </source>
</evidence>
<evidence type="ECO:0000313" key="21">
    <source>
        <dbReference type="RefSeq" id="XP_022332603.1"/>
    </source>
</evidence>
<dbReference type="GO" id="GO:0005525">
    <property type="term" value="F:GTP binding"/>
    <property type="evidence" value="ECO:0007669"/>
    <property type="project" value="UniProtKB-KW"/>
</dbReference>
<reference evidence="21" key="1">
    <citation type="submission" date="2025-08" db="UniProtKB">
        <authorList>
            <consortium name="RefSeq"/>
        </authorList>
    </citation>
    <scope>IDENTIFICATION</scope>
    <source>
        <tissue evidence="21">Whole sample</tissue>
    </source>
</reference>
<sequence length="290" mass="32553">MSPDCFRLIVSSHCIPYRSPPTTHVHWNVMRHMCEPHQENCGRTVDGNQMSSKERFPLESTEMSGPCITRVLVLGGTGHGKSSFINAMIGEDKCTVGVTWAADKSITTDVEEFSITRGDGTITFFDTPALKTLSDNNKFRQLYKNGFNAVVIVYSIKPFTQTRPSLLQQVENILALKDYTGSNLLVALTFADFLEDATVEEFVNTNKELKDFQQKYGVNLVAICNTFEKYSQEGIGQRNTFFNRLDAILRQNDQPLSKKPCVVGIKCKIGIIVTSVIVIGISIFLYFYVF</sequence>
<keyword evidence="5" id="KW-0150">Chloroplast</keyword>
<comment type="similarity">
    <text evidence="3">Belongs to the TRAFAC class TrmE-Era-EngA-EngB-Septin-like GTPase superfamily. AIG1/Toc34/Toc159-like paraseptin GTPase family. IAN subfamily.</text>
</comment>
<feature type="transmembrane region" description="Helical" evidence="18">
    <location>
        <begin position="269"/>
        <end position="289"/>
    </location>
</feature>
<keyword evidence="16 18" id="KW-0472">Membrane</keyword>
<dbReference type="InterPro" id="IPR027417">
    <property type="entry name" value="P-loop_NTPase"/>
</dbReference>
<dbReference type="Pfam" id="PF04548">
    <property type="entry name" value="AIG1"/>
    <property type="match status" value="1"/>
</dbReference>
<evidence type="ECO:0000256" key="7">
    <source>
        <dbReference type="ARBA" id="ARBA00022692"/>
    </source>
</evidence>
<evidence type="ECO:0000256" key="6">
    <source>
        <dbReference type="ARBA" id="ARBA00022640"/>
    </source>
</evidence>
<keyword evidence="11" id="KW-1002">Plastid outer membrane</keyword>
<keyword evidence="15" id="KW-0342">GTP-binding</keyword>
<evidence type="ECO:0000256" key="13">
    <source>
        <dbReference type="ARBA" id="ARBA00022927"/>
    </source>
</evidence>
<keyword evidence="13" id="KW-0653">Protein transport</keyword>
<organism evidence="20 21">
    <name type="scientific">Crassostrea virginica</name>
    <name type="common">Eastern oyster</name>
    <dbReference type="NCBI Taxonomy" id="6565"/>
    <lineage>
        <taxon>Eukaryota</taxon>
        <taxon>Metazoa</taxon>
        <taxon>Spiralia</taxon>
        <taxon>Lophotrochozoa</taxon>
        <taxon>Mollusca</taxon>
        <taxon>Bivalvia</taxon>
        <taxon>Autobranchia</taxon>
        <taxon>Pteriomorphia</taxon>
        <taxon>Ostreida</taxon>
        <taxon>Ostreoidea</taxon>
        <taxon>Ostreidae</taxon>
        <taxon>Crassostrea</taxon>
    </lineage>
</organism>
<keyword evidence="7 18" id="KW-0812">Transmembrane</keyword>
<evidence type="ECO:0000256" key="14">
    <source>
        <dbReference type="ARBA" id="ARBA00022989"/>
    </source>
</evidence>
<dbReference type="Gene3D" id="3.40.50.300">
    <property type="entry name" value="P-loop containing nucleotide triphosphate hydrolases"/>
    <property type="match status" value="1"/>
</dbReference>
<accession>A0A8B8DYD3</accession>
<dbReference type="GO" id="GO:0016787">
    <property type="term" value="F:hydrolase activity"/>
    <property type="evidence" value="ECO:0007669"/>
    <property type="project" value="UniProtKB-KW"/>
</dbReference>
<dbReference type="KEGG" id="cvn:111130154"/>
<dbReference type="InterPro" id="IPR045058">
    <property type="entry name" value="GIMA/IAN/Toc"/>
</dbReference>
<evidence type="ECO:0000256" key="16">
    <source>
        <dbReference type="ARBA" id="ARBA00023136"/>
    </source>
</evidence>
<evidence type="ECO:0000256" key="5">
    <source>
        <dbReference type="ARBA" id="ARBA00022528"/>
    </source>
</evidence>
<evidence type="ECO:0000256" key="17">
    <source>
        <dbReference type="ARBA" id="ARBA00024013"/>
    </source>
</evidence>
<evidence type="ECO:0000256" key="4">
    <source>
        <dbReference type="ARBA" id="ARBA00022448"/>
    </source>
</evidence>
<dbReference type="Proteomes" id="UP000694844">
    <property type="component" value="Chromosome 4"/>
</dbReference>
<dbReference type="SUPFAM" id="SSF52540">
    <property type="entry name" value="P-loop containing nucleoside triphosphate hydrolases"/>
    <property type="match status" value="1"/>
</dbReference>
<evidence type="ECO:0000256" key="9">
    <source>
        <dbReference type="ARBA" id="ARBA00022741"/>
    </source>
</evidence>
<evidence type="ECO:0000256" key="8">
    <source>
        <dbReference type="ARBA" id="ARBA00022723"/>
    </source>
</evidence>
<keyword evidence="14 18" id="KW-1133">Transmembrane helix</keyword>
<dbReference type="PANTHER" id="PTHR10903">
    <property type="entry name" value="GTPASE, IMAP FAMILY MEMBER-RELATED"/>
    <property type="match status" value="1"/>
</dbReference>
<comment type="subcellular location">
    <subcellularLocation>
        <location evidence="2">Membrane</location>
        <topology evidence="2">Single-pass membrane protein</topology>
    </subcellularLocation>
    <subcellularLocation>
        <location evidence="17">Plastid</location>
        <location evidence="17">Chloroplast outer membrane</location>
    </subcellularLocation>
</comment>
<dbReference type="OrthoDB" id="6149772at2759"/>
<evidence type="ECO:0000256" key="18">
    <source>
        <dbReference type="SAM" id="Phobius"/>
    </source>
</evidence>
<evidence type="ECO:0000256" key="3">
    <source>
        <dbReference type="ARBA" id="ARBA00008535"/>
    </source>
</evidence>
<protein>
    <submittedName>
        <fullName evidence="21">Uncharacterized protein LOC111130154 isoform X1</fullName>
    </submittedName>
</protein>
<keyword evidence="4" id="KW-0813">Transport</keyword>
<evidence type="ECO:0000256" key="1">
    <source>
        <dbReference type="ARBA" id="ARBA00001946"/>
    </source>
</evidence>
<dbReference type="AlphaFoldDB" id="A0A8B8DYD3"/>
<dbReference type="GO" id="GO:0015031">
    <property type="term" value="P:protein transport"/>
    <property type="evidence" value="ECO:0007669"/>
    <property type="project" value="UniProtKB-KW"/>
</dbReference>
<dbReference type="GeneID" id="111130154"/>
<keyword evidence="12" id="KW-0460">Magnesium</keyword>
<comment type="cofactor">
    <cofactor evidence="1">
        <name>Mg(2+)</name>
        <dbReference type="ChEBI" id="CHEBI:18420"/>
    </cofactor>
</comment>
<dbReference type="InterPro" id="IPR006703">
    <property type="entry name" value="G_AIG1"/>
</dbReference>
<dbReference type="GO" id="GO:0016020">
    <property type="term" value="C:membrane"/>
    <property type="evidence" value="ECO:0007669"/>
    <property type="project" value="UniProtKB-SubCell"/>
</dbReference>
<evidence type="ECO:0000256" key="11">
    <source>
        <dbReference type="ARBA" id="ARBA00022805"/>
    </source>
</evidence>
<feature type="domain" description="AIG1-type G" evidence="19">
    <location>
        <begin position="70"/>
        <end position="254"/>
    </location>
</feature>
<proteinExistence type="inferred from homology"/>